<dbReference type="EMBL" id="QGTS01000004">
    <property type="protein sequence ID" value="PWW10089.1"/>
    <property type="molecule type" value="Genomic_DNA"/>
</dbReference>
<reference evidence="1 2" key="1">
    <citation type="submission" date="2018-05" db="EMBL/GenBank/DDBJ databases">
        <title>Genomic Encyclopedia of Type Strains, Phase IV (KMG-IV): sequencing the most valuable type-strain genomes for metagenomic binning, comparative biology and taxonomic classification.</title>
        <authorList>
            <person name="Goeker M."/>
        </authorList>
    </citation>
    <scope>NUCLEOTIDE SEQUENCE [LARGE SCALE GENOMIC DNA]</scope>
    <source>
        <strain evidence="1 2">DSM 19579</strain>
    </source>
</reference>
<dbReference type="RefSeq" id="WP_110025438.1">
    <property type="nucleotide sequence ID" value="NZ_QGTS01000004.1"/>
</dbReference>
<dbReference type="CDD" id="cd14744">
    <property type="entry name" value="PAAR_CT_2"/>
    <property type="match status" value="1"/>
</dbReference>
<comment type="caution">
    <text evidence="1">The sequence shown here is derived from an EMBL/GenBank/DDBJ whole genome shotgun (WGS) entry which is preliminary data.</text>
</comment>
<gene>
    <name evidence="1" type="ORF">DES37_104190</name>
</gene>
<proteinExistence type="predicted"/>
<name>A0A317Q3G3_9ENTR</name>
<protein>
    <submittedName>
        <fullName evidence="1">Putative Zn-binding protein involved in type VI secretion</fullName>
    </submittedName>
</protein>
<dbReference type="OrthoDB" id="6860016at2"/>
<dbReference type="AlphaFoldDB" id="A0A317Q3G3"/>
<organism evidence="1 2">
    <name type="scientific">Mangrovibacter plantisponsor</name>
    <dbReference type="NCBI Taxonomy" id="451513"/>
    <lineage>
        <taxon>Bacteria</taxon>
        <taxon>Pseudomonadati</taxon>
        <taxon>Pseudomonadota</taxon>
        <taxon>Gammaproteobacteria</taxon>
        <taxon>Enterobacterales</taxon>
        <taxon>Enterobacteriaceae</taxon>
        <taxon>Mangrovibacter</taxon>
    </lineage>
</organism>
<keyword evidence="2" id="KW-1185">Reference proteome</keyword>
<evidence type="ECO:0000313" key="1">
    <source>
        <dbReference type="EMBL" id="PWW10089.1"/>
    </source>
</evidence>
<sequence>MIRQRVIRLGDKLSRGGSVTQASGALFGGIPVALAGDQALCAIHGPTIVAEGYPGWLMNGRLVAVEPCHTQCGCSLISSLADAGVC</sequence>
<dbReference type="Gene3D" id="2.60.200.60">
    <property type="match status" value="1"/>
</dbReference>
<evidence type="ECO:0000313" key="2">
    <source>
        <dbReference type="Proteomes" id="UP000246744"/>
    </source>
</evidence>
<accession>A0A317Q3G3</accession>
<dbReference type="Pfam" id="PF05488">
    <property type="entry name" value="PAAR_motif"/>
    <property type="match status" value="1"/>
</dbReference>
<dbReference type="Proteomes" id="UP000246744">
    <property type="component" value="Unassembled WGS sequence"/>
</dbReference>
<dbReference type="InterPro" id="IPR008727">
    <property type="entry name" value="PAAR_motif"/>
</dbReference>